<gene>
    <name evidence="1" type="ORF">M8818_001250</name>
</gene>
<organism evidence="1 2">
    <name type="scientific">Zalaria obscura</name>
    <dbReference type="NCBI Taxonomy" id="2024903"/>
    <lineage>
        <taxon>Eukaryota</taxon>
        <taxon>Fungi</taxon>
        <taxon>Dikarya</taxon>
        <taxon>Ascomycota</taxon>
        <taxon>Pezizomycotina</taxon>
        <taxon>Dothideomycetes</taxon>
        <taxon>Dothideomycetidae</taxon>
        <taxon>Dothideales</taxon>
        <taxon>Zalariaceae</taxon>
        <taxon>Zalaria</taxon>
    </lineage>
</organism>
<name>A0ACC3SKM3_9PEZI</name>
<dbReference type="EMBL" id="JAMKPW020000005">
    <property type="protein sequence ID" value="KAK8217492.1"/>
    <property type="molecule type" value="Genomic_DNA"/>
</dbReference>
<sequence length="84" mass="9205">MGPRWSAMGPIDGSRGHWWETKLGMYDERRGVMEGQAIVISRRHAVALGGNKQRESGNTPFALQAVTRVPGHELNGTIALSMDC</sequence>
<dbReference type="Proteomes" id="UP001320706">
    <property type="component" value="Unassembled WGS sequence"/>
</dbReference>
<protein>
    <submittedName>
        <fullName evidence="1">Uncharacterized protein</fullName>
    </submittedName>
</protein>
<accession>A0ACC3SKM3</accession>
<reference evidence="1" key="1">
    <citation type="submission" date="2024-02" db="EMBL/GenBank/DDBJ databases">
        <title>Metagenome Assembled Genome of Zalaria obscura JY119.</title>
        <authorList>
            <person name="Vighnesh L."/>
            <person name="Jagadeeshwari U."/>
            <person name="Venkata Ramana C."/>
            <person name="Sasikala C."/>
        </authorList>
    </citation>
    <scope>NUCLEOTIDE SEQUENCE</scope>
    <source>
        <strain evidence="1">JY119</strain>
    </source>
</reference>
<evidence type="ECO:0000313" key="1">
    <source>
        <dbReference type="EMBL" id="KAK8217492.1"/>
    </source>
</evidence>
<comment type="caution">
    <text evidence="1">The sequence shown here is derived from an EMBL/GenBank/DDBJ whole genome shotgun (WGS) entry which is preliminary data.</text>
</comment>
<keyword evidence="2" id="KW-1185">Reference proteome</keyword>
<evidence type="ECO:0000313" key="2">
    <source>
        <dbReference type="Proteomes" id="UP001320706"/>
    </source>
</evidence>
<proteinExistence type="predicted"/>